<evidence type="ECO:0000313" key="13">
    <source>
        <dbReference type="EMBL" id="BBG30204.1"/>
    </source>
</evidence>
<gene>
    <name evidence="13" type="ORF">ZBT109_1444</name>
</gene>
<accession>A0A348HF02</accession>
<dbReference type="Pfam" id="PF01103">
    <property type="entry name" value="Omp85"/>
    <property type="match status" value="1"/>
</dbReference>
<dbReference type="Pfam" id="PF17243">
    <property type="entry name" value="POTRA_TamA_1"/>
    <property type="match status" value="1"/>
</dbReference>
<keyword evidence="8" id="KW-0998">Cell outer membrane</keyword>
<feature type="domain" description="Bacterial surface antigen (D15)" evidence="11">
    <location>
        <begin position="317"/>
        <end position="616"/>
    </location>
</feature>
<evidence type="ECO:0000256" key="8">
    <source>
        <dbReference type="ARBA" id="ARBA00023237"/>
    </source>
</evidence>
<evidence type="ECO:0000259" key="12">
    <source>
        <dbReference type="Pfam" id="PF17243"/>
    </source>
</evidence>
<evidence type="ECO:0000256" key="2">
    <source>
        <dbReference type="ARBA" id="ARBA00010248"/>
    </source>
</evidence>
<dbReference type="GO" id="GO:0009279">
    <property type="term" value="C:cell outer membrane"/>
    <property type="evidence" value="ECO:0007669"/>
    <property type="project" value="UniProtKB-SubCell"/>
</dbReference>
<evidence type="ECO:0000256" key="1">
    <source>
        <dbReference type="ARBA" id="ARBA00004442"/>
    </source>
</evidence>
<dbReference type="GO" id="GO:0097347">
    <property type="term" value="C:TAM protein secretion complex"/>
    <property type="evidence" value="ECO:0007669"/>
    <property type="project" value="TreeGrafter"/>
</dbReference>
<dbReference type="PANTHER" id="PTHR12815">
    <property type="entry name" value="SORTING AND ASSEMBLY MACHINERY SAMM50 PROTEIN FAMILY MEMBER"/>
    <property type="match status" value="1"/>
</dbReference>
<keyword evidence="7" id="KW-0472">Membrane</keyword>
<keyword evidence="6" id="KW-0732">Signal</keyword>
<dbReference type="PANTHER" id="PTHR12815:SF47">
    <property type="entry name" value="TRANSLOCATION AND ASSEMBLY MODULE SUBUNIT TAMA"/>
    <property type="match status" value="1"/>
</dbReference>
<dbReference type="InterPro" id="IPR000184">
    <property type="entry name" value="Bac_surfAg_D15"/>
</dbReference>
<comment type="subcellular location">
    <subcellularLocation>
        <location evidence="1">Cell outer membrane</location>
    </subcellularLocation>
</comment>
<keyword evidence="4" id="KW-1134">Transmembrane beta strand</keyword>
<reference evidence="13 14" key="1">
    <citation type="submission" date="2018-09" db="EMBL/GenBank/DDBJ databases">
        <title>Zymobacter palmae IAM14233 (=T109) whole genome analysis.</title>
        <authorList>
            <person name="Yanase H."/>
        </authorList>
    </citation>
    <scope>NUCLEOTIDE SEQUENCE [LARGE SCALE GENOMIC DNA]</scope>
    <source>
        <strain evidence="13 14">IAM14233</strain>
    </source>
</reference>
<dbReference type="InterPro" id="IPR039910">
    <property type="entry name" value="D15-like"/>
</dbReference>
<evidence type="ECO:0000256" key="10">
    <source>
        <dbReference type="ARBA" id="ARBA00093548"/>
    </source>
</evidence>
<dbReference type="EMBL" id="AP018933">
    <property type="protein sequence ID" value="BBG30204.1"/>
    <property type="molecule type" value="Genomic_DNA"/>
</dbReference>
<name>A0A348HF02_9GAMM</name>
<evidence type="ECO:0000256" key="4">
    <source>
        <dbReference type="ARBA" id="ARBA00022452"/>
    </source>
</evidence>
<dbReference type="KEGG" id="zpl:ZBT109_1444"/>
<evidence type="ECO:0000256" key="3">
    <source>
        <dbReference type="ARBA" id="ARBA00015419"/>
    </source>
</evidence>
<evidence type="ECO:0000256" key="6">
    <source>
        <dbReference type="ARBA" id="ARBA00022729"/>
    </source>
</evidence>
<dbReference type="STRING" id="1123510.GCA_000620025_00444"/>
<sequence>MIRPQYSAVNARPFAWRRCTALAALAAWTLWPVHALALSVDLDGMSGPAATNVVNYLKPLTIPDDADPEAFKRQVNSSVVKALKAHGYYSPEITITSLTRSKVKLKIVPGDPVIIHGLNIEVLGEAEKDENFSKLVDDSALVADKGKALSHYDYETLKTALSTLAAQRGYFDAHYTLSRIEVRPWENRADILLVLESGKRYTYGDIRYRGVQIDQDKIDALRPFNSGDYYLADDLSRYNQRLSDAGWFRSIAIKPELQAPASAEADVVEVPPDVAVDSATAAPKASGSDRGQANIDVTVTPADRHRFETSIGFSTDEGPRTKLSWNQPWVNTNGDSWNNSLYLSGKKQILSGLYSIPLDNPLRGRYEVEYGIKRINDNDTNSVREYLTPARVWKFENGWEQRLYVTFAFEHFTQADDTDTVFISMPGMAWTRTDVDNARFPMQGNRQTLKIEGANRYLLYSDVTFLRSEASTQWITHLGNDNRFFGRLIGGATATNDFHRLPPSLRFFAGGDNSIRGYSYNDVAPRNAAGELIGGQNMLVGTLEYQRRIAGNWWAAAFYDAGSVWESNPTSDDLKRSAGLGVRWQSIVGPIRLDIAHPFDSKEDSWRLHFAIGPEF</sequence>
<proteinExistence type="inferred from homology"/>
<evidence type="ECO:0000256" key="7">
    <source>
        <dbReference type="ARBA" id="ARBA00023136"/>
    </source>
</evidence>
<dbReference type="Proteomes" id="UP000267342">
    <property type="component" value="Chromosome"/>
</dbReference>
<dbReference type="RefSeq" id="WP_051524059.1">
    <property type="nucleotide sequence ID" value="NZ_AP018933.1"/>
</dbReference>
<dbReference type="InterPro" id="IPR035243">
    <property type="entry name" value="TamA_POTRA_Dom_1"/>
</dbReference>
<dbReference type="GO" id="GO:0009306">
    <property type="term" value="P:protein secretion"/>
    <property type="evidence" value="ECO:0007669"/>
    <property type="project" value="TreeGrafter"/>
</dbReference>
<comment type="similarity">
    <text evidence="2">Belongs to the TamA family.</text>
</comment>
<evidence type="ECO:0000313" key="14">
    <source>
        <dbReference type="Proteomes" id="UP000267342"/>
    </source>
</evidence>
<comment type="subunit">
    <text evidence="10">Interacts with TamB to form the translocation and assembly module (TAM).</text>
</comment>
<dbReference type="AlphaFoldDB" id="A0A348HF02"/>
<feature type="domain" description="TamA POTRA" evidence="12">
    <location>
        <begin position="39"/>
        <end position="107"/>
    </location>
</feature>
<evidence type="ECO:0000259" key="11">
    <source>
        <dbReference type="Pfam" id="PF01103"/>
    </source>
</evidence>
<organism evidence="13 14">
    <name type="scientific">Zymobacter palmae</name>
    <dbReference type="NCBI Taxonomy" id="33074"/>
    <lineage>
        <taxon>Bacteria</taxon>
        <taxon>Pseudomonadati</taxon>
        <taxon>Pseudomonadota</taxon>
        <taxon>Gammaproteobacteria</taxon>
        <taxon>Oceanospirillales</taxon>
        <taxon>Halomonadaceae</taxon>
        <taxon>Zymobacter group</taxon>
        <taxon>Zymobacter</taxon>
    </lineage>
</organism>
<evidence type="ECO:0000256" key="9">
    <source>
        <dbReference type="ARBA" id="ARBA00033063"/>
    </source>
</evidence>
<evidence type="ECO:0000256" key="5">
    <source>
        <dbReference type="ARBA" id="ARBA00022692"/>
    </source>
</evidence>
<dbReference type="Gene3D" id="3.10.20.310">
    <property type="entry name" value="membrane protein fhac"/>
    <property type="match status" value="3"/>
</dbReference>
<keyword evidence="5" id="KW-0812">Transmembrane</keyword>
<protein>
    <recommendedName>
        <fullName evidence="3">Translocation and assembly module subunit TamA</fullName>
    </recommendedName>
    <alternativeName>
        <fullName evidence="9">Autotransporter assembly factor TamA</fullName>
    </alternativeName>
</protein>
<keyword evidence="14" id="KW-1185">Reference proteome</keyword>
<dbReference type="Gene3D" id="2.40.160.50">
    <property type="entry name" value="membrane protein fhac: a member of the omp85/tpsb transporter family"/>
    <property type="match status" value="1"/>
</dbReference>